<gene>
    <name evidence="1" type="ORF">EA473_07080</name>
</gene>
<dbReference type="RefSeq" id="WP_124194939.1">
    <property type="nucleotide sequence ID" value="NZ_REGA01000004.1"/>
</dbReference>
<dbReference type="AlphaFoldDB" id="A0A3N6LYM4"/>
<dbReference type="Gene3D" id="3.60.15.10">
    <property type="entry name" value="Ribonuclease Z/Hydroxyacylglutathione hydrolase-like"/>
    <property type="match status" value="1"/>
</dbReference>
<evidence type="ECO:0000313" key="2">
    <source>
        <dbReference type="Proteomes" id="UP000282323"/>
    </source>
</evidence>
<accession>A0A3N6LYM4</accession>
<evidence type="ECO:0000313" key="1">
    <source>
        <dbReference type="EMBL" id="RQG95938.1"/>
    </source>
</evidence>
<evidence type="ECO:0008006" key="3">
    <source>
        <dbReference type="Google" id="ProtNLM"/>
    </source>
</evidence>
<proteinExistence type="predicted"/>
<organism evidence="1 2">
    <name type="scientific">Natrarchaeobius chitinivorans</name>
    <dbReference type="NCBI Taxonomy" id="1679083"/>
    <lineage>
        <taxon>Archaea</taxon>
        <taxon>Methanobacteriati</taxon>
        <taxon>Methanobacteriota</taxon>
        <taxon>Stenosarchaea group</taxon>
        <taxon>Halobacteria</taxon>
        <taxon>Halobacteriales</taxon>
        <taxon>Natrialbaceae</taxon>
        <taxon>Natrarchaeobius</taxon>
    </lineage>
</organism>
<keyword evidence="2" id="KW-1185">Reference proteome</keyword>
<reference evidence="1 2" key="1">
    <citation type="submission" date="2018-10" db="EMBL/GenBank/DDBJ databases">
        <title>Natrarchaeobius chitinivorans gen. nov., sp. nov., and Natrarchaeobius haloalkaliphilus sp. nov., alkaliphilic, chitin-utilizing haloarchaea from hypersaline alkaline lakes.</title>
        <authorList>
            <person name="Sorokin D.Y."/>
            <person name="Elcheninov A.G."/>
            <person name="Kostrikina N.A."/>
            <person name="Bale N.J."/>
            <person name="Sinninghe Damste J.S."/>
            <person name="Khijniak T.V."/>
            <person name="Kublanov I.V."/>
            <person name="Toshchakov S.V."/>
        </authorList>
    </citation>
    <scope>NUCLEOTIDE SEQUENCE [LARGE SCALE GENOMIC DNA]</scope>
    <source>
        <strain evidence="1 2">AArcht4T</strain>
    </source>
</reference>
<comment type="caution">
    <text evidence="1">The sequence shown here is derived from an EMBL/GenBank/DDBJ whole genome shotgun (WGS) entry which is preliminary data.</text>
</comment>
<dbReference type="OrthoDB" id="169463at2157"/>
<sequence length="230" mass="25958">MAYVRSLSTEYRTVDRWDDGVGWIAHPDELGRRASHAVRGQDGVWLIDPVRSVDVDELIGTLEDDVVGVAVCSCWHARDADWFAREYDVPVFVPEWMGRVEERTDAPVRRYDGTLDASTHVVRCEPMPMWEEAIIYWDSHDTLYVPDSMGTVGSFVVGDERIGLEVLRRLAPPRSLRRFEPERIIVGHGDGVFEDATRALENALAGGRRRFPRAVLENGPKTVRSLVGAI</sequence>
<name>A0A3N6LYM4_NATCH</name>
<protein>
    <recommendedName>
        <fullName evidence="3">MBL fold metallo-hydrolase</fullName>
    </recommendedName>
</protein>
<dbReference type="Proteomes" id="UP000282323">
    <property type="component" value="Unassembled WGS sequence"/>
</dbReference>
<dbReference type="InterPro" id="IPR036866">
    <property type="entry name" value="RibonucZ/Hydroxyglut_hydro"/>
</dbReference>
<dbReference type="EMBL" id="REGA01000004">
    <property type="protein sequence ID" value="RQG95938.1"/>
    <property type="molecule type" value="Genomic_DNA"/>
</dbReference>
<dbReference type="SUPFAM" id="SSF56281">
    <property type="entry name" value="Metallo-hydrolase/oxidoreductase"/>
    <property type="match status" value="1"/>
</dbReference>